<dbReference type="PANTHER" id="PTHR11662">
    <property type="entry name" value="SOLUTE CARRIER FAMILY 17"/>
    <property type="match status" value="1"/>
</dbReference>
<feature type="transmembrane region" description="Helical" evidence="5">
    <location>
        <begin position="188"/>
        <end position="207"/>
    </location>
</feature>
<gene>
    <name evidence="8" type="primary">LOC105226270</name>
</gene>
<feature type="transmembrane region" description="Helical" evidence="5">
    <location>
        <begin position="155"/>
        <end position="176"/>
    </location>
</feature>
<reference evidence="8" key="1">
    <citation type="submission" date="2025-08" db="UniProtKB">
        <authorList>
            <consortium name="RefSeq"/>
        </authorList>
    </citation>
    <scope>IDENTIFICATION</scope>
    <source>
        <tissue evidence="8">Adult</tissue>
    </source>
</reference>
<evidence type="ECO:0000259" key="6">
    <source>
        <dbReference type="PROSITE" id="PS50850"/>
    </source>
</evidence>
<keyword evidence="2 5" id="KW-0812">Transmembrane</keyword>
<accession>A0A6I9UYB7</accession>
<dbReference type="Proteomes" id="UP001652620">
    <property type="component" value="Chromosome 3"/>
</dbReference>
<keyword evidence="7" id="KW-1185">Reference proteome</keyword>
<keyword evidence="3 5" id="KW-1133">Transmembrane helix</keyword>
<organism evidence="7 8">
    <name type="scientific">Bactrocera dorsalis</name>
    <name type="common">Oriental fruit fly</name>
    <name type="synonym">Dacus dorsalis</name>
    <dbReference type="NCBI Taxonomy" id="27457"/>
    <lineage>
        <taxon>Eukaryota</taxon>
        <taxon>Metazoa</taxon>
        <taxon>Ecdysozoa</taxon>
        <taxon>Arthropoda</taxon>
        <taxon>Hexapoda</taxon>
        <taxon>Insecta</taxon>
        <taxon>Pterygota</taxon>
        <taxon>Neoptera</taxon>
        <taxon>Endopterygota</taxon>
        <taxon>Diptera</taxon>
        <taxon>Brachycera</taxon>
        <taxon>Muscomorpha</taxon>
        <taxon>Tephritoidea</taxon>
        <taxon>Tephritidae</taxon>
        <taxon>Bactrocera</taxon>
        <taxon>Bactrocera</taxon>
    </lineage>
</organism>
<dbReference type="GO" id="GO:0006820">
    <property type="term" value="P:monoatomic anion transport"/>
    <property type="evidence" value="ECO:0007669"/>
    <property type="project" value="TreeGrafter"/>
</dbReference>
<dbReference type="InParanoid" id="A0A6I9UYB7"/>
<dbReference type="OrthoDB" id="2985014at2759"/>
<feature type="transmembrane region" description="Helical" evidence="5">
    <location>
        <begin position="427"/>
        <end position="446"/>
    </location>
</feature>
<evidence type="ECO:0000256" key="3">
    <source>
        <dbReference type="ARBA" id="ARBA00022989"/>
    </source>
</evidence>
<dbReference type="CDD" id="cd17318">
    <property type="entry name" value="MFS_SLC17"/>
    <property type="match status" value="1"/>
</dbReference>
<feature type="transmembrane region" description="Helical" evidence="5">
    <location>
        <begin position="332"/>
        <end position="352"/>
    </location>
</feature>
<dbReference type="SUPFAM" id="SSF103473">
    <property type="entry name" value="MFS general substrate transporter"/>
    <property type="match status" value="1"/>
</dbReference>
<comment type="subcellular location">
    <subcellularLocation>
        <location evidence="1">Membrane</location>
        <topology evidence="1">Multi-pass membrane protein</topology>
    </subcellularLocation>
</comment>
<feature type="transmembrane region" description="Helical" evidence="5">
    <location>
        <begin position="96"/>
        <end position="113"/>
    </location>
</feature>
<dbReference type="GO" id="GO:0006814">
    <property type="term" value="P:sodium ion transport"/>
    <property type="evidence" value="ECO:0007669"/>
    <property type="project" value="UniProtKB-KW"/>
</dbReference>
<dbReference type="Gene3D" id="1.20.1250.20">
    <property type="entry name" value="MFS general substrate transporter like domains"/>
    <property type="match status" value="2"/>
</dbReference>
<dbReference type="InterPro" id="IPR036259">
    <property type="entry name" value="MFS_trans_sf"/>
</dbReference>
<dbReference type="RefSeq" id="XP_011203398.3">
    <property type="nucleotide sequence ID" value="XM_011205096.4"/>
</dbReference>
<proteinExistence type="predicted"/>
<dbReference type="KEGG" id="bdr:105226270"/>
<evidence type="ECO:0000256" key="4">
    <source>
        <dbReference type="ARBA" id="ARBA00023136"/>
    </source>
</evidence>
<evidence type="ECO:0000313" key="7">
    <source>
        <dbReference type="Proteomes" id="UP001652620"/>
    </source>
</evidence>
<protein>
    <submittedName>
        <fullName evidence="8">Inorganic phosphate cotransporter</fullName>
    </submittedName>
</protein>
<dbReference type="GO" id="GO:0016020">
    <property type="term" value="C:membrane"/>
    <property type="evidence" value="ECO:0007669"/>
    <property type="project" value="UniProtKB-SubCell"/>
</dbReference>
<dbReference type="GeneID" id="105226270"/>
<keyword evidence="4 5" id="KW-0472">Membrane</keyword>
<dbReference type="PANTHER" id="PTHR11662:SF280">
    <property type="entry name" value="FI21844P1-RELATED"/>
    <property type="match status" value="1"/>
</dbReference>
<evidence type="ECO:0000256" key="1">
    <source>
        <dbReference type="ARBA" id="ARBA00004141"/>
    </source>
</evidence>
<feature type="transmembrane region" description="Helical" evidence="5">
    <location>
        <begin position="392"/>
        <end position="415"/>
    </location>
</feature>
<name>A0A6I9UYB7_BACDO</name>
<evidence type="ECO:0000256" key="5">
    <source>
        <dbReference type="SAM" id="Phobius"/>
    </source>
</evidence>
<feature type="transmembrane region" description="Helical" evidence="5">
    <location>
        <begin position="359"/>
        <end position="380"/>
    </location>
</feature>
<evidence type="ECO:0000313" key="8">
    <source>
        <dbReference type="RefSeq" id="XP_011203398.3"/>
    </source>
</evidence>
<dbReference type="Pfam" id="PF07690">
    <property type="entry name" value="MFS_1"/>
    <property type="match status" value="1"/>
</dbReference>
<dbReference type="InterPro" id="IPR020846">
    <property type="entry name" value="MFS_dom"/>
</dbReference>
<evidence type="ECO:0000256" key="2">
    <source>
        <dbReference type="ARBA" id="ARBA00022692"/>
    </source>
</evidence>
<sequence>MVSKDIPAENAGPKVGVRHLQSMLIFFGLCVSFMQRVNLSVAIVAMMDRNSTNPDFPEYSWSERTKSLLLSSFFWGYFLTQVPGGQLAQRFGGKKMLLFSVGISAFLALFTPYSAQLGDWQFICALRFLQGFCQGSIYPSTHTILARWAPPAERGILATICFSGSQFGTIIILSISGTLAASKFGWPSIFYVSGGCGIIWSFVWLLWGADSPHQSKLITPKEQYYIESAIEVISKSENNTTSAKLPTPWLSIFTSLPFWVLLILNCAYNWGYWTLMTQIPSYIKNVFDKDIKSNALLSALPYAASLVLGLCFCALAQVLLSAKVLSTNASRKIFNTIGMWVPAAATIALGFVDANSADLAVILLTVAVGTNSATFLGGFVNHIDLSPNFAGTLMGITNCAANCMSIIAPLVVGVIVTDTTNPNQWRLIFYVVAFYYFIGNLLFITLGSTKLQPWNEPVKRDTDHERIKFQVVVDDLEPKQSKLESS</sequence>
<dbReference type="InterPro" id="IPR050382">
    <property type="entry name" value="MFS_Na/Anion_cotransporter"/>
</dbReference>
<feature type="transmembrane region" description="Helical" evidence="5">
    <location>
        <begin position="24"/>
        <end position="47"/>
    </location>
</feature>
<feature type="transmembrane region" description="Helical" evidence="5">
    <location>
        <begin position="296"/>
        <end position="320"/>
    </location>
</feature>
<dbReference type="AlphaFoldDB" id="A0A6I9UYB7"/>
<feature type="transmembrane region" description="Helical" evidence="5">
    <location>
        <begin position="256"/>
        <end position="275"/>
    </location>
</feature>
<dbReference type="GO" id="GO:0015293">
    <property type="term" value="F:symporter activity"/>
    <property type="evidence" value="ECO:0007669"/>
    <property type="project" value="UniProtKB-KW"/>
</dbReference>
<feature type="domain" description="Major facilitator superfamily (MFS) profile" evidence="6">
    <location>
        <begin position="21"/>
        <end position="451"/>
    </location>
</feature>
<dbReference type="PROSITE" id="PS50850">
    <property type="entry name" value="MFS"/>
    <property type="match status" value="1"/>
</dbReference>
<dbReference type="InterPro" id="IPR011701">
    <property type="entry name" value="MFS"/>
</dbReference>